<feature type="domain" description="HTH araC/xylS-type" evidence="4">
    <location>
        <begin position="225"/>
        <end position="321"/>
    </location>
</feature>
<dbReference type="Proteomes" id="UP000053791">
    <property type="component" value="Unassembled WGS sequence"/>
</dbReference>
<dbReference type="SUPFAM" id="SSF46689">
    <property type="entry name" value="Homeodomain-like"/>
    <property type="match status" value="2"/>
</dbReference>
<accession>A0A0X3TD27</accession>
<evidence type="ECO:0000313" key="5">
    <source>
        <dbReference type="EMBL" id="KUJ73687.1"/>
    </source>
</evidence>
<dbReference type="SMART" id="SM00342">
    <property type="entry name" value="HTH_ARAC"/>
    <property type="match status" value="1"/>
</dbReference>
<dbReference type="Gene3D" id="1.10.10.60">
    <property type="entry name" value="Homeodomain-like"/>
    <property type="match status" value="1"/>
</dbReference>
<name>A0A0X3TD27_9RHOB</name>
<organism evidence="5 6">
    <name type="scientific">Ruegeria marisrubri</name>
    <dbReference type="NCBI Taxonomy" id="1685379"/>
    <lineage>
        <taxon>Bacteria</taxon>
        <taxon>Pseudomonadati</taxon>
        <taxon>Pseudomonadota</taxon>
        <taxon>Alphaproteobacteria</taxon>
        <taxon>Rhodobacterales</taxon>
        <taxon>Roseobacteraceae</taxon>
        <taxon>Ruegeria</taxon>
    </lineage>
</organism>
<evidence type="ECO:0000256" key="2">
    <source>
        <dbReference type="ARBA" id="ARBA00023125"/>
    </source>
</evidence>
<comment type="caution">
    <text evidence="5">The sequence shown here is derived from an EMBL/GenBank/DDBJ whole genome shotgun (WGS) entry which is preliminary data.</text>
</comment>
<evidence type="ECO:0000313" key="6">
    <source>
        <dbReference type="Proteomes" id="UP000053791"/>
    </source>
</evidence>
<dbReference type="PROSITE" id="PS01124">
    <property type="entry name" value="HTH_ARAC_FAMILY_2"/>
    <property type="match status" value="1"/>
</dbReference>
<sequence length="328" mass="36092">MRRRSLAERQAPYPERQWQVDILVADGFVLTELAGVADVLRIANRVCPVPPFAYTYRSLRGGTVACRAGAWVETEPVIRQPTADYLFVIGNTDPDHPDLSIARVISDYTHRGAQVFLLAEAASRYIKDKGAEDHATHWENASFLRERGAGFDAKFSIATEHGLVVTCAGMGATVDVTLALIGRHVSGAAKMTVADIMLHENIRDFGSMQPFSGVKATTTGDDKLDQCIKIMQANIEDPVPINEIVAALGLSNRSLERKFKTYLGATPNGFYREMRLAKANNLLLNTTLSVREIGLACGFPNGFSTIYKSVYGVTPFVMRRQRRAPGTR</sequence>
<gene>
    <name evidence="5" type="ORF">AVO45_13930</name>
</gene>
<evidence type="ECO:0000256" key="1">
    <source>
        <dbReference type="ARBA" id="ARBA00023015"/>
    </source>
</evidence>
<proteinExistence type="predicted"/>
<dbReference type="Gene3D" id="3.40.50.880">
    <property type="match status" value="1"/>
</dbReference>
<protein>
    <submittedName>
        <fullName evidence="5">AraC family transcriptional regulator</fullName>
    </submittedName>
</protein>
<reference evidence="5 6" key="1">
    <citation type="submission" date="2015-12" db="EMBL/GenBank/DDBJ databases">
        <authorList>
            <person name="Shamseldin A."/>
            <person name="Moawad H."/>
            <person name="Abd El-Rahim W.M."/>
            <person name="Sadowsky M.J."/>
        </authorList>
    </citation>
    <scope>NUCLEOTIDE SEQUENCE [LARGE SCALE GENOMIC DNA]</scope>
    <source>
        <strain evidence="5 6">ZGT118</strain>
    </source>
</reference>
<keyword evidence="6" id="KW-1185">Reference proteome</keyword>
<evidence type="ECO:0000256" key="3">
    <source>
        <dbReference type="ARBA" id="ARBA00023163"/>
    </source>
</evidence>
<keyword evidence="3" id="KW-0804">Transcription</keyword>
<dbReference type="STRING" id="1685379.AVO45_13930"/>
<dbReference type="EMBL" id="LQBQ01000037">
    <property type="protein sequence ID" value="KUJ73687.1"/>
    <property type="molecule type" value="Genomic_DNA"/>
</dbReference>
<dbReference type="InterPro" id="IPR009057">
    <property type="entry name" value="Homeodomain-like_sf"/>
</dbReference>
<dbReference type="AlphaFoldDB" id="A0A0X3TD27"/>
<evidence type="ECO:0000259" key="4">
    <source>
        <dbReference type="PROSITE" id="PS01124"/>
    </source>
</evidence>
<dbReference type="SUPFAM" id="SSF52317">
    <property type="entry name" value="Class I glutamine amidotransferase-like"/>
    <property type="match status" value="1"/>
</dbReference>
<dbReference type="InterPro" id="IPR029062">
    <property type="entry name" value="Class_I_gatase-like"/>
</dbReference>
<dbReference type="Pfam" id="PF12833">
    <property type="entry name" value="HTH_18"/>
    <property type="match status" value="1"/>
</dbReference>
<dbReference type="PANTHER" id="PTHR43280:SF2">
    <property type="entry name" value="HTH-TYPE TRANSCRIPTIONAL REGULATOR EXSA"/>
    <property type="match status" value="1"/>
</dbReference>
<dbReference type="InterPro" id="IPR018060">
    <property type="entry name" value="HTH_AraC"/>
</dbReference>
<dbReference type="GO" id="GO:0003700">
    <property type="term" value="F:DNA-binding transcription factor activity"/>
    <property type="evidence" value="ECO:0007669"/>
    <property type="project" value="InterPro"/>
</dbReference>
<keyword evidence="2" id="KW-0238">DNA-binding</keyword>
<dbReference type="PANTHER" id="PTHR43280">
    <property type="entry name" value="ARAC-FAMILY TRANSCRIPTIONAL REGULATOR"/>
    <property type="match status" value="1"/>
</dbReference>
<dbReference type="GO" id="GO:0043565">
    <property type="term" value="F:sequence-specific DNA binding"/>
    <property type="evidence" value="ECO:0007669"/>
    <property type="project" value="InterPro"/>
</dbReference>
<keyword evidence="1" id="KW-0805">Transcription regulation</keyword>